<evidence type="ECO:0000313" key="4">
    <source>
        <dbReference type="Proteomes" id="UP000622475"/>
    </source>
</evidence>
<dbReference type="SUPFAM" id="SSF51161">
    <property type="entry name" value="Trimeric LpxA-like enzymes"/>
    <property type="match status" value="1"/>
</dbReference>
<sequence>MQKTDLSNYNNSHYYTGANALKRATWYIANACIFKSSLVPSAGLKRALLRSFGASIGKGVVIKPCVNVKYPWNLAVGENTWIGENVWIDSLVNVTIGANVCLSQGAVLITGSHNYKLKTFDLILGEVTLEDGVWIGAGAMVNQGVTAHSHSVLTAGSIATKDMDAYTIYQGNPAMAIRKRSIE</sequence>
<dbReference type="PANTHER" id="PTHR23416:SF23">
    <property type="entry name" value="ACETYLTRANSFERASE C18B11.09C-RELATED"/>
    <property type="match status" value="1"/>
</dbReference>
<dbReference type="Proteomes" id="UP000622475">
    <property type="component" value="Unassembled WGS sequence"/>
</dbReference>
<comment type="similarity">
    <text evidence="1">Belongs to the transferase hexapeptide repeat family.</text>
</comment>
<dbReference type="Gene3D" id="2.160.10.10">
    <property type="entry name" value="Hexapeptide repeat proteins"/>
    <property type="match status" value="1"/>
</dbReference>
<accession>A0A929PV76</accession>
<dbReference type="NCBIfam" id="NF007797">
    <property type="entry name" value="PRK10502.1"/>
    <property type="match status" value="1"/>
</dbReference>
<organism evidence="3 4">
    <name type="scientific">Mucilaginibacter myungsuensis</name>
    <dbReference type="NCBI Taxonomy" id="649104"/>
    <lineage>
        <taxon>Bacteria</taxon>
        <taxon>Pseudomonadati</taxon>
        <taxon>Bacteroidota</taxon>
        <taxon>Sphingobacteriia</taxon>
        <taxon>Sphingobacteriales</taxon>
        <taxon>Sphingobacteriaceae</taxon>
        <taxon>Mucilaginibacter</taxon>
    </lineage>
</organism>
<evidence type="ECO:0000313" key="3">
    <source>
        <dbReference type="EMBL" id="MBE9660844.1"/>
    </source>
</evidence>
<gene>
    <name evidence="3" type="primary">wcaF</name>
    <name evidence="3" type="ORF">IRJ16_03030</name>
</gene>
<dbReference type="CDD" id="cd05825">
    <property type="entry name" value="LbH_wcaF_like"/>
    <property type="match status" value="1"/>
</dbReference>
<comment type="caution">
    <text evidence="3">The sequence shown here is derived from an EMBL/GenBank/DDBJ whole genome shotgun (WGS) entry which is preliminary data.</text>
</comment>
<name>A0A929PV76_9SPHI</name>
<dbReference type="EMBL" id="JADFFL010000001">
    <property type="protein sequence ID" value="MBE9660844.1"/>
    <property type="molecule type" value="Genomic_DNA"/>
</dbReference>
<keyword evidence="4" id="KW-1185">Reference proteome</keyword>
<dbReference type="GO" id="GO:0005829">
    <property type="term" value="C:cytosol"/>
    <property type="evidence" value="ECO:0007669"/>
    <property type="project" value="TreeGrafter"/>
</dbReference>
<dbReference type="AlphaFoldDB" id="A0A929PV76"/>
<keyword evidence="2" id="KW-0808">Transferase</keyword>
<dbReference type="PANTHER" id="PTHR23416">
    <property type="entry name" value="SIALIC ACID SYNTHASE-RELATED"/>
    <property type="match status" value="1"/>
</dbReference>
<reference evidence="3" key="1">
    <citation type="submission" date="2020-10" db="EMBL/GenBank/DDBJ databases">
        <title>Mucilaginibacter mali sp. nov., isolated from rhizosphere soil of apple orchard.</title>
        <authorList>
            <person name="Lee J.-S."/>
            <person name="Kim H.S."/>
            <person name="Kim J.-S."/>
        </authorList>
    </citation>
    <scope>NUCLEOTIDE SEQUENCE</scope>
    <source>
        <strain evidence="3">KCTC 22746</strain>
    </source>
</reference>
<dbReference type="InterPro" id="IPR011004">
    <property type="entry name" value="Trimer_LpxA-like_sf"/>
</dbReference>
<dbReference type="RefSeq" id="WP_194110033.1">
    <property type="nucleotide sequence ID" value="NZ_JADFFL010000001.1"/>
</dbReference>
<dbReference type="GO" id="GO:0008374">
    <property type="term" value="F:O-acyltransferase activity"/>
    <property type="evidence" value="ECO:0007669"/>
    <property type="project" value="TreeGrafter"/>
</dbReference>
<dbReference type="InterPro" id="IPR051159">
    <property type="entry name" value="Hexapeptide_acetyltransf"/>
</dbReference>
<proteinExistence type="inferred from homology"/>
<protein>
    <submittedName>
        <fullName evidence="3">Colanic acid biosynthesis acetyltransferase WcaF</fullName>
    </submittedName>
</protein>
<evidence type="ECO:0000256" key="2">
    <source>
        <dbReference type="ARBA" id="ARBA00022679"/>
    </source>
</evidence>
<evidence type="ECO:0000256" key="1">
    <source>
        <dbReference type="ARBA" id="ARBA00007274"/>
    </source>
</evidence>